<evidence type="ECO:0008006" key="3">
    <source>
        <dbReference type="Google" id="ProtNLM"/>
    </source>
</evidence>
<evidence type="ECO:0000313" key="1">
    <source>
        <dbReference type="EMBL" id="WVX66438.1"/>
    </source>
</evidence>
<protein>
    <recommendedName>
        <fullName evidence="3">RCK C-terminal domain-containing protein</fullName>
    </recommendedName>
</protein>
<dbReference type="Proteomes" id="UP001330434">
    <property type="component" value="Chromosome"/>
</dbReference>
<name>A0ABZ2C2Z2_9PROT</name>
<organism evidence="1 2">
    <name type="scientific">Candidatus Bealeia paramacronuclearis</name>
    <dbReference type="NCBI Taxonomy" id="1921001"/>
    <lineage>
        <taxon>Bacteria</taxon>
        <taxon>Pseudomonadati</taxon>
        <taxon>Pseudomonadota</taxon>
        <taxon>Alphaproteobacteria</taxon>
        <taxon>Holosporales</taxon>
        <taxon>Holosporaceae</taxon>
        <taxon>Candidatus Bealeia</taxon>
    </lineage>
</organism>
<proteinExistence type="predicted"/>
<keyword evidence="2" id="KW-1185">Reference proteome</keyword>
<gene>
    <name evidence="1" type="ORF">Bealeia1_00616</name>
</gene>
<evidence type="ECO:0000313" key="2">
    <source>
        <dbReference type="Proteomes" id="UP001330434"/>
    </source>
</evidence>
<sequence>MIIESSGARGGSLRPQAVSIIAIKDKHKAMLKREDELVILSSIIKIDDGSIRGFHEFLEEK</sequence>
<reference evidence="1 2" key="1">
    <citation type="journal article" date="2024" name="Environ. Microbiol.">
        <title>Novel evolutionary insights on the interactions of the Holosporales (Alphaproteobacteria) with eukaryotic hosts from comparative genomics.</title>
        <authorList>
            <person name="Giovannini M."/>
            <person name="Petroni G."/>
            <person name="Castelli M."/>
        </authorList>
    </citation>
    <scope>NUCLEOTIDE SEQUENCE [LARGE SCALE GENOMIC DNA]</scope>
    <source>
        <strain evidence="1 2">US_Bl 15I1</strain>
    </source>
</reference>
<dbReference type="EMBL" id="CP133270">
    <property type="protein sequence ID" value="WVX66438.1"/>
    <property type="molecule type" value="Genomic_DNA"/>
</dbReference>
<accession>A0ABZ2C2Z2</accession>